<comment type="caution">
    <text evidence="4">The sequence shown here is derived from an EMBL/GenBank/DDBJ whole genome shotgun (WGS) entry which is preliminary data.</text>
</comment>
<reference evidence="5" key="1">
    <citation type="submission" date="2018-05" db="EMBL/GenBank/DDBJ databases">
        <title>Ignatzschineria dubaiensis sp. nov., isolated from necrotic foot tissues of dromedaries (Camelus dromedarius) and associated maggots in Dubai, United Arab Emirates.</title>
        <authorList>
            <person name="Tsang C.C."/>
            <person name="Tang J.Y.M."/>
            <person name="Fong J.Y.H."/>
            <person name="Kinne J."/>
            <person name="Lee H.H."/>
            <person name="Joseph M."/>
            <person name="Jose S."/>
            <person name="Schuster R.K."/>
            <person name="Tang Y."/>
            <person name="Sivakumar S."/>
            <person name="Chen J.H.K."/>
            <person name="Teng J.L.L."/>
            <person name="Lau S.K.P."/>
            <person name="Wernery U."/>
            <person name="Woo P.C.Y."/>
        </authorList>
    </citation>
    <scope>NUCLEOTIDE SEQUENCE [LARGE SCALE GENOMIC DNA]</scope>
    <source>
        <strain evidence="5">KCTC 22644</strain>
    </source>
</reference>
<dbReference type="GO" id="GO:0046872">
    <property type="term" value="F:metal ion binding"/>
    <property type="evidence" value="ECO:0007669"/>
    <property type="project" value="UniProtKB-KW"/>
</dbReference>
<dbReference type="InterPro" id="IPR023214">
    <property type="entry name" value="HAD_sf"/>
</dbReference>
<dbReference type="AlphaFoldDB" id="A0A2U2ACS1"/>
<protein>
    <recommendedName>
        <fullName evidence="6">HAD-IB family hydrolase</fullName>
    </recommendedName>
</protein>
<dbReference type="InterPro" id="IPR050582">
    <property type="entry name" value="HAD-like_SerB"/>
</dbReference>
<dbReference type="InterPro" id="IPR036412">
    <property type="entry name" value="HAD-like_sf"/>
</dbReference>
<dbReference type="EMBL" id="QEWQ01000006">
    <property type="protein sequence ID" value="PWD80460.1"/>
    <property type="molecule type" value="Genomic_DNA"/>
</dbReference>
<accession>A0A2U2ACS1</accession>
<name>A0A2U2ACS1_9GAMM</name>
<dbReference type="Pfam" id="PF12710">
    <property type="entry name" value="HAD"/>
    <property type="match status" value="1"/>
</dbReference>
<dbReference type="SUPFAM" id="SSF56784">
    <property type="entry name" value="HAD-like"/>
    <property type="match status" value="1"/>
</dbReference>
<dbReference type="Gene3D" id="3.40.50.1000">
    <property type="entry name" value="HAD superfamily/HAD-like"/>
    <property type="match status" value="1"/>
</dbReference>
<dbReference type="InterPro" id="IPR006385">
    <property type="entry name" value="HAD_hydro_SerB1"/>
</dbReference>
<keyword evidence="3" id="KW-0460">Magnesium</keyword>
<dbReference type="RefSeq" id="WP_109189901.1">
    <property type="nucleotide sequence ID" value="NZ_BMYA01000004.1"/>
</dbReference>
<dbReference type="PANTHER" id="PTHR43344">
    <property type="entry name" value="PHOSPHOSERINE PHOSPHATASE"/>
    <property type="match status" value="1"/>
</dbReference>
<evidence type="ECO:0000313" key="4">
    <source>
        <dbReference type="EMBL" id="PWD80460.1"/>
    </source>
</evidence>
<evidence type="ECO:0000256" key="1">
    <source>
        <dbReference type="ARBA" id="ARBA00022723"/>
    </source>
</evidence>
<gene>
    <name evidence="4" type="ORF">DC083_09115</name>
</gene>
<keyword evidence="5" id="KW-1185">Reference proteome</keyword>
<sequence length="219" mass="25361">MTAIFDLDLTLINGDSSTRWCHWIADQGFVEDLPAFYKREAELMDHYRQKKLKVEDYIKLSLSPVVHLPITEIDRLLTRYIEEQITPIIIPQMLECVRQHQQYREVIIISSSPQFLVRAIAKQCFNIDTSFGVAVAENNGFYTTDVIGTSPYQGGKLTLFQEHRQSDAEFFEDCYFYTDSINDIALLEAVEFPYIIQPDAELEAIAKARQWPIIEIEKA</sequence>
<organism evidence="4 5">
    <name type="scientific">Ignatzschineria ureiclastica</name>
    <dbReference type="NCBI Taxonomy" id="472582"/>
    <lineage>
        <taxon>Bacteria</taxon>
        <taxon>Pseudomonadati</taxon>
        <taxon>Pseudomonadota</taxon>
        <taxon>Gammaproteobacteria</taxon>
        <taxon>Cardiobacteriales</taxon>
        <taxon>Ignatzschineriaceae</taxon>
        <taxon>Ignatzschineria</taxon>
    </lineage>
</organism>
<dbReference type="Gene3D" id="1.20.1440.100">
    <property type="entry name" value="SG protein - dephosphorylation function"/>
    <property type="match status" value="1"/>
</dbReference>
<keyword evidence="2" id="KW-0378">Hydrolase</keyword>
<proteinExistence type="predicted"/>
<dbReference type="Proteomes" id="UP000245020">
    <property type="component" value="Unassembled WGS sequence"/>
</dbReference>
<evidence type="ECO:0000256" key="2">
    <source>
        <dbReference type="ARBA" id="ARBA00022801"/>
    </source>
</evidence>
<dbReference type="NCBIfam" id="TIGR01488">
    <property type="entry name" value="HAD-SF-IB"/>
    <property type="match status" value="1"/>
</dbReference>
<evidence type="ECO:0000313" key="5">
    <source>
        <dbReference type="Proteomes" id="UP000245020"/>
    </source>
</evidence>
<dbReference type="GO" id="GO:0016787">
    <property type="term" value="F:hydrolase activity"/>
    <property type="evidence" value="ECO:0007669"/>
    <property type="project" value="UniProtKB-KW"/>
</dbReference>
<dbReference type="OrthoDB" id="9784466at2"/>
<dbReference type="NCBIfam" id="TIGR01490">
    <property type="entry name" value="HAD-SF-IB-hyp1"/>
    <property type="match status" value="1"/>
</dbReference>
<evidence type="ECO:0008006" key="6">
    <source>
        <dbReference type="Google" id="ProtNLM"/>
    </source>
</evidence>
<evidence type="ECO:0000256" key="3">
    <source>
        <dbReference type="ARBA" id="ARBA00022842"/>
    </source>
</evidence>
<dbReference type="PANTHER" id="PTHR43344:SF13">
    <property type="entry name" value="PHOSPHATASE RV3661-RELATED"/>
    <property type="match status" value="1"/>
</dbReference>
<keyword evidence="1" id="KW-0479">Metal-binding</keyword>